<dbReference type="OrthoDB" id="996714at2"/>
<accession>A0A3P1XP00</accession>
<reference evidence="3 4" key="1">
    <citation type="submission" date="2018-11" db="EMBL/GenBank/DDBJ databases">
        <title>Genomes From Bacteria Associated with the Canine Oral Cavity: a Test Case for Automated Genome-Based Taxonomic Assignment.</title>
        <authorList>
            <person name="Coil D.A."/>
            <person name="Jospin G."/>
            <person name="Darling A.E."/>
            <person name="Wallis C."/>
            <person name="Davis I.J."/>
            <person name="Harris S."/>
            <person name="Eisen J.A."/>
            <person name="Holcombe L.J."/>
            <person name="O'Flynn C."/>
        </authorList>
    </citation>
    <scope>NUCLEOTIDE SEQUENCE [LARGE SCALE GENOMIC DNA]</scope>
    <source>
        <strain evidence="2 4">OH1426_COT-023</strain>
        <strain evidence="1 3">OH2617_COT-023</strain>
    </source>
</reference>
<dbReference type="EMBL" id="RQYS01000035">
    <property type="protein sequence ID" value="RRD59808.1"/>
    <property type="molecule type" value="Genomic_DNA"/>
</dbReference>
<evidence type="ECO:0000313" key="3">
    <source>
        <dbReference type="Proteomes" id="UP000278609"/>
    </source>
</evidence>
<dbReference type="InterPro" id="IPR046660">
    <property type="entry name" value="DUF6769"/>
</dbReference>
<gene>
    <name evidence="1" type="ORF">EII40_08795</name>
    <name evidence="2" type="ORF">EII41_08140</name>
</gene>
<dbReference type="AlphaFoldDB" id="A0A3P1XP00"/>
<dbReference type="Pfam" id="PF20558">
    <property type="entry name" value="DUF6769"/>
    <property type="match status" value="1"/>
</dbReference>
<sequence length="147" mass="16591">MKHKRHIMQWVVWISSVFFLFSATAPHHHHDGGKVCFMSFWGDGAQHACCHTCGETSPNDHAHHHPLQTCDDCGATVSVTLTQDHDTHAAVTPILIPIFVFLNYLYPAELEQAGLCFSRKHPSFYYIEALHDTWIARASGLRAPPLF</sequence>
<evidence type="ECO:0000313" key="2">
    <source>
        <dbReference type="EMBL" id="RRD74309.1"/>
    </source>
</evidence>
<dbReference type="Proteomes" id="UP000278609">
    <property type="component" value="Unassembled WGS sequence"/>
</dbReference>
<comment type="caution">
    <text evidence="1">The sequence shown here is derived from an EMBL/GenBank/DDBJ whole genome shotgun (WGS) entry which is preliminary data.</text>
</comment>
<name>A0A3P1XP00_TANFO</name>
<dbReference type="RefSeq" id="WP_124751890.1">
    <property type="nucleotide sequence ID" value="NZ_RQYN01000028.1"/>
</dbReference>
<dbReference type="EMBL" id="RQYN01000028">
    <property type="protein sequence ID" value="RRD74309.1"/>
    <property type="molecule type" value="Genomic_DNA"/>
</dbReference>
<organism evidence="1 3">
    <name type="scientific">Tannerella forsythia</name>
    <name type="common">Bacteroides forsythus</name>
    <dbReference type="NCBI Taxonomy" id="28112"/>
    <lineage>
        <taxon>Bacteria</taxon>
        <taxon>Pseudomonadati</taxon>
        <taxon>Bacteroidota</taxon>
        <taxon>Bacteroidia</taxon>
        <taxon>Bacteroidales</taxon>
        <taxon>Tannerellaceae</taxon>
        <taxon>Tannerella</taxon>
    </lineage>
</organism>
<proteinExistence type="predicted"/>
<protein>
    <submittedName>
        <fullName evidence="1">Uncharacterized protein</fullName>
    </submittedName>
</protein>
<evidence type="ECO:0000313" key="4">
    <source>
        <dbReference type="Proteomes" id="UP000279860"/>
    </source>
</evidence>
<dbReference type="Proteomes" id="UP000279860">
    <property type="component" value="Unassembled WGS sequence"/>
</dbReference>
<evidence type="ECO:0000313" key="1">
    <source>
        <dbReference type="EMBL" id="RRD59808.1"/>
    </source>
</evidence>